<comment type="catalytic activity">
    <reaction evidence="1 7">
        <text>Thiol-dependent hydrolysis of ester, thioester, amide, peptide and isopeptide bonds formed by the C-terminal Gly of ubiquitin (a 76-residue protein attached to proteins as an intracellular targeting signal).</text>
        <dbReference type="EC" id="3.4.19.12"/>
    </reaction>
</comment>
<dbReference type="PANTHER" id="PTHR12931:SF15">
    <property type="entry name" value="UBIQUITIN THIOESTERASE OTUBAIN-LIKE"/>
    <property type="match status" value="1"/>
</dbReference>
<dbReference type="InterPro" id="IPR003323">
    <property type="entry name" value="OTU_dom"/>
</dbReference>
<feature type="site" description="Interacts with free ubiquitin" evidence="9">
    <location>
        <position position="231"/>
    </location>
</feature>
<evidence type="ECO:0000256" key="3">
    <source>
        <dbReference type="ARBA" id="ARBA00022670"/>
    </source>
</evidence>
<dbReference type="GO" id="GO:0004843">
    <property type="term" value="F:cysteine-type deubiquitinase activity"/>
    <property type="evidence" value="ECO:0007669"/>
    <property type="project" value="UniProtKB-UniRule"/>
</dbReference>
<dbReference type="GO" id="GO:0071108">
    <property type="term" value="P:protein K48-linked deubiquitination"/>
    <property type="evidence" value="ECO:0007669"/>
    <property type="project" value="TreeGrafter"/>
</dbReference>
<evidence type="ECO:0000256" key="1">
    <source>
        <dbReference type="ARBA" id="ARBA00000707"/>
    </source>
</evidence>
<dbReference type="Proteomes" id="UP000235965">
    <property type="component" value="Unassembled WGS sequence"/>
</dbReference>
<dbReference type="SUPFAM" id="SSF54001">
    <property type="entry name" value="Cysteine proteinases"/>
    <property type="match status" value="1"/>
</dbReference>
<evidence type="ECO:0000313" key="12">
    <source>
        <dbReference type="Proteomes" id="UP000235965"/>
    </source>
</evidence>
<sequence length="265" mass="30763">MGDEKQVSSTTFDTDANQDELIMQQQRRIEKEISETTALVGDLEGLGMLEDEYAGDDVYCQKVHDLAGKYKSMRRTRPDGNCFFRAFSYAYLEQLLEDREEYERFRDLAAKSKNSLVELGFPQFTVEDFHDIFMEVIDHVGKGPTFFSQKELHKMFNDQGYSDYIVVYLRLITSGQLQRDSEFYQHFIEGDRSVADFCHQEVEPMYKESDHIHIIALSAALNVGVRVRYMDRGEASEVIAHDFPEGIHPAVHLLYRPGHYDILYP</sequence>
<dbReference type="EC" id="3.4.19.12" evidence="7"/>
<keyword evidence="5 7" id="KW-0378">Hydrolase</keyword>
<dbReference type="OrthoDB" id="18915at2759"/>
<dbReference type="GO" id="GO:0005634">
    <property type="term" value="C:nucleus"/>
    <property type="evidence" value="ECO:0007669"/>
    <property type="project" value="TreeGrafter"/>
</dbReference>
<organism evidence="11 12">
    <name type="scientific">Cryptotermes secundus</name>
    <dbReference type="NCBI Taxonomy" id="105785"/>
    <lineage>
        <taxon>Eukaryota</taxon>
        <taxon>Metazoa</taxon>
        <taxon>Ecdysozoa</taxon>
        <taxon>Arthropoda</taxon>
        <taxon>Hexapoda</taxon>
        <taxon>Insecta</taxon>
        <taxon>Pterygota</taxon>
        <taxon>Neoptera</taxon>
        <taxon>Polyneoptera</taxon>
        <taxon>Dictyoptera</taxon>
        <taxon>Blattodea</taxon>
        <taxon>Blattoidea</taxon>
        <taxon>Termitoidae</taxon>
        <taxon>Kalotermitidae</taxon>
        <taxon>Cryptotermitinae</taxon>
        <taxon>Cryptotermes</taxon>
    </lineage>
</organism>
<dbReference type="PROSITE" id="PS50802">
    <property type="entry name" value="OTU"/>
    <property type="match status" value="1"/>
</dbReference>
<dbReference type="FunFam" id="1.20.1300.20:FF:000001">
    <property type="entry name" value="Ubiquitin thioesterase OTUB1"/>
    <property type="match status" value="1"/>
</dbReference>
<name>A0A2J7QYB4_9NEOP</name>
<dbReference type="Gene3D" id="1.20.1300.20">
    <property type="entry name" value="Peptidase C65 Otubain, subdomain 2"/>
    <property type="match status" value="1"/>
</dbReference>
<evidence type="ECO:0000256" key="9">
    <source>
        <dbReference type="PIRSR" id="PIRSR013503-2"/>
    </source>
</evidence>
<protein>
    <recommendedName>
        <fullName evidence="7">Ubiquitin thioesterase</fullName>
        <ecNumber evidence="7">3.4.19.12</ecNumber>
    </recommendedName>
</protein>
<gene>
    <name evidence="11" type="ORF">B7P43_G16999</name>
</gene>
<feature type="site" description="Interacts with free ubiquitin" evidence="9">
    <location>
        <position position="255"/>
    </location>
</feature>
<keyword evidence="12" id="KW-1185">Reference proteome</keyword>
<dbReference type="InterPro" id="IPR019400">
    <property type="entry name" value="Peptidase_C65_otubain"/>
</dbReference>
<keyword evidence="4 7" id="KW-0833">Ubl conjugation pathway</keyword>
<dbReference type="Gene3D" id="3.30.200.60">
    <property type="entry name" value="Peptidase C65 Otubain, subdomain 1"/>
    <property type="match status" value="1"/>
</dbReference>
<feature type="site" description="Interacts with free ubiquitin" evidence="9">
    <location>
        <position position="215"/>
    </location>
</feature>
<evidence type="ECO:0000259" key="10">
    <source>
        <dbReference type="PROSITE" id="PS50802"/>
    </source>
</evidence>
<evidence type="ECO:0000256" key="6">
    <source>
        <dbReference type="ARBA" id="ARBA00022807"/>
    </source>
</evidence>
<dbReference type="PANTHER" id="PTHR12931">
    <property type="entry name" value="UBIQUITIN THIOLESTERASE PROTEIN OTUB"/>
    <property type="match status" value="1"/>
</dbReference>
<dbReference type="InterPro" id="IPR042467">
    <property type="entry name" value="Peptidase_C65_otubain_sub2"/>
</dbReference>
<feature type="active site" evidence="8">
    <location>
        <position position="259"/>
    </location>
</feature>
<dbReference type="PIRSF" id="PIRSF013503">
    <property type="entry name" value="Ubiquitin_thioesterase_Otubain"/>
    <property type="match status" value="1"/>
</dbReference>
<evidence type="ECO:0000256" key="5">
    <source>
        <dbReference type="ARBA" id="ARBA00022801"/>
    </source>
</evidence>
<feature type="site" description="Interacts with free ubiquitin" evidence="9">
    <location>
        <position position="229"/>
    </location>
</feature>
<dbReference type="CDD" id="cd22763">
    <property type="entry name" value="OTUB1"/>
    <property type="match status" value="1"/>
</dbReference>
<feature type="domain" description="OTU" evidence="10">
    <location>
        <begin position="71"/>
        <end position="265"/>
    </location>
</feature>
<evidence type="ECO:0000256" key="4">
    <source>
        <dbReference type="ARBA" id="ARBA00022786"/>
    </source>
</evidence>
<accession>A0A2J7QYB4</accession>
<dbReference type="AlphaFoldDB" id="A0A2J7QYB4"/>
<dbReference type="GO" id="GO:0006508">
    <property type="term" value="P:proteolysis"/>
    <property type="evidence" value="ECO:0007669"/>
    <property type="project" value="UniProtKB-KW"/>
</dbReference>
<dbReference type="GO" id="GO:0043130">
    <property type="term" value="F:ubiquitin binding"/>
    <property type="evidence" value="ECO:0007669"/>
    <property type="project" value="UniProtKB-UniRule"/>
</dbReference>
<comment type="similarity">
    <text evidence="2 7">Belongs to the peptidase C65 family.</text>
</comment>
<evidence type="ECO:0000256" key="7">
    <source>
        <dbReference type="PIRNR" id="PIRNR013503"/>
    </source>
</evidence>
<proteinExistence type="inferred from homology"/>
<reference evidence="11 12" key="1">
    <citation type="submission" date="2017-12" db="EMBL/GenBank/DDBJ databases">
        <title>Hemimetabolous genomes reveal molecular basis of termite eusociality.</title>
        <authorList>
            <person name="Harrison M.C."/>
            <person name="Jongepier E."/>
            <person name="Robertson H.M."/>
            <person name="Arning N."/>
            <person name="Bitard-Feildel T."/>
            <person name="Chao H."/>
            <person name="Childers C.P."/>
            <person name="Dinh H."/>
            <person name="Doddapaneni H."/>
            <person name="Dugan S."/>
            <person name="Gowin J."/>
            <person name="Greiner C."/>
            <person name="Han Y."/>
            <person name="Hu H."/>
            <person name="Hughes D.S.T."/>
            <person name="Huylmans A.-K."/>
            <person name="Kemena C."/>
            <person name="Kremer L.P.M."/>
            <person name="Lee S.L."/>
            <person name="Lopez-Ezquerra A."/>
            <person name="Mallet L."/>
            <person name="Monroy-Kuhn J.M."/>
            <person name="Moser A."/>
            <person name="Murali S.C."/>
            <person name="Muzny D.M."/>
            <person name="Otani S."/>
            <person name="Piulachs M.-D."/>
            <person name="Poelchau M."/>
            <person name="Qu J."/>
            <person name="Schaub F."/>
            <person name="Wada-Katsumata A."/>
            <person name="Worley K.C."/>
            <person name="Xie Q."/>
            <person name="Ylla G."/>
            <person name="Poulsen M."/>
            <person name="Gibbs R.A."/>
            <person name="Schal C."/>
            <person name="Richards S."/>
            <person name="Belles X."/>
            <person name="Korb J."/>
            <person name="Bornberg-Bauer E."/>
        </authorList>
    </citation>
    <scope>NUCLEOTIDE SEQUENCE [LARGE SCALE GENOMIC DNA]</scope>
    <source>
        <tissue evidence="11">Whole body</tissue>
    </source>
</reference>
<feature type="site" description="Interacts with free ubiquitin" evidence="9">
    <location>
        <position position="260"/>
    </location>
</feature>
<evidence type="ECO:0000313" key="11">
    <source>
        <dbReference type="EMBL" id="PNF33575.1"/>
    </source>
</evidence>
<comment type="caution">
    <text evidence="11">The sequence shown here is derived from an EMBL/GenBank/DDBJ whole genome shotgun (WGS) entry which is preliminary data.</text>
</comment>
<dbReference type="Pfam" id="PF10275">
    <property type="entry name" value="Peptidase_C65"/>
    <property type="match status" value="1"/>
</dbReference>
<dbReference type="EMBL" id="NEVH01009108">
    <property type="protein sequence ID" value="PNF33575.1"/>
    <property type="molecule type" value="Genomic_DNA"/>
</dbReference>
<keyword evidence="3 7" id="KW-0645">Protease</keyword>
<dbReference type="InterPro" id="IPR016615">
    <property type="entry name" value="Otubain"/>
</dbReference>
<feature type="active site" description="Nucleophile" evidence="8">
    <location>
        <position position="82"/>
    </location>
</feature>
<keyword evidence="6 7" id="KW-0788">Thiol protease</keyword>
<dbReference type="InterPro" id="IPR038765">
    <property type="entry name" value="Papain-like_cys_pep_sf"/>
</dbReference>
<dbReference type="InterPro" id="IPR042468">
    <property type="entry name" value="Peptidase_C65_otubain_sub1"/>
</dbReference>
<evidence type="ECO:0000256" key="2">
    <source>
        <dbReference type="ARBA" id="ARBA00006579"/>
    </source>
</evidence>
<evidence type="ECO:0000256" key="8">
    <source>
        <dbReference type="PIRSR" id="PIRSR013503-1"/>
    </source>
</evidence>
<feature type="active site" evidence="8">
    <location>
        <position position="79"/>
    </location>
</feature>